<protein>
    <submittedName>
        <fullName evidence="2">8621_t:CDS:1</fullName>
    </submittedName>
</protein>
<organism evidence="2 3">
    <name type="scientific">Funneliformis geosporum</name>
    <dbReference type="NCBI Taxonomy" id="1117311"/>
    <lineage>
        <taxon>Eukaryota</taxon>
        <taxon>Fungi</taxon>
        <taxon>Fungi incertae sedis</taxon>
        <taxon>Mucoromycota</taxon>
        <taxon>Glomeromycotina</taxon>
        <taxon>Glomeromycetes</taxon>
        <taxon>Glomerales</taxon>
        <taxon>Glomeraceae</taxon>
        <taxon>Funneliformis</taxon>
    </lineage>
</organism>
<dbReference type="SUPFAM" id="SSF54695">
    <property type="entry name" value="POZ domain"/>
    <property type="match status" value="1"/>
</dbReference>
<comment type="caution">
    <text evidence="2">The sequence shown here is derived from an EMBL/GenBank/DDBJ whole genome shotgun (WGS) entry which is preliminary data.</text>
</comment>
<dbReference type="AlphaFoldDB" id="A0A9W4WP87"/>
<dbReference type="SMART" id="SM00225">
    <property type="entry name" value="BTB"/>
    <property type="match status" value="1"/>
</dbReference>
<dbReference type="PANTHER" id="PTHR24413">
    <property type="entry name" value="SPECKLE-TYPE POZ PROTEIN"/>
    <property type="match status" value="1"/>
</dbReference>
<evidence type="ECO:0000313" key="2">
    <source>
        <dbReference type="EMBL" id="CAI2161706.1"/>
    </source>
</evidence>
<sequence>MASHLKTKCCYEFLLSNVSKINTTVYSAPFGTSHDMFWQLEFIPTSSEETEHCAAFLFAIPNYEEASCTGIWSRRSLLSAKIYLKNARNQTFLKKQSVKMNSFSAKLSGWGWEAFFNKANLPDHVLFGVEFDRAEMGMVSQKWPLPSNPQLPDPIPQDLVKAWEGQLNNPAMSDVQFNIHGNIIYANSSILSTRSKYFQLIFQGKWLESDPKGKLEPVQFTAKDRKSSNNFNNLQAPTTTRCNHVIDVTDFHYQTFLEMLRFLYTNKVTFIEKREDQNSYITALDLFRIADKYLIDDLRLQAKNEILNYLTVNDAAEFLFGTAWKYPELKEHTMKYVVLNFVNIRQTTGFKNILSDLSNYPQYGEIFNEILSELFPATGTVNTGKPAKEEAP</sequence>
<dbReference type="SUPFAM" id="SSF49599">
    <property type="entry name" value="TRAF domain-like"/>
    <property type="match status" value="1"/>
</dbReference>
<keyword evidence="3" id="KW-1185">Reference proteome</keyword>
<proteinExistence type="predicted"/>
<accession>A0A9W4WP87</accession>
<gene>
    <name evidence="2" type="ORF">FWILDA_LOCUS186</name>
</gene>
<dbReference type="PROSITE" id="PS50097">
    <property type="entry name" value="BTB"/>
    <property type="match status" value="1"/>
</dbReference>
<dbReference type="OrthoDB" id="6359816at2759"/>
<dbReference type="Proteomes" id="UP001153678">
    <property type="component" value="Unassembled WGS sequence"/>
</dbReference>
<name>A0A9W4WP87_9GLOM</name>
<dbReference type="Gene3D" id="3.30.710.10">
    <property type="entry name" value="Potassium Channel Kv1.1, Chain A"/>
    <property type="match status" value="1"/>
</dbReference>
<evidence type="ECO:0000313" key="3">
    <source>
        <dbReference type="Proteomes" id="UP001153678"/>
    </source>
</evidence>
<dbReference type="InterPro" id="IPR011333">
    <property type="entry name" value="SKP1/BTB/POZ_sf"/>
</dbReference>
<dbReference type="Pfam" id="PF00651">
    <property type="entry name" value="BTB"/>
    <property type="match status" value="2"/>
</dbReference>
<dbReference type="InterPro" id="IPR008974">
    <property type="entry name" value="TRAF-like"/>
</dbReference>
<evidence type="ECO:0000259" key="1">
    <source>
        <dbReference type="PROSITE" id="PS50097"/>
    </source>
</evidence>
<dbReference type="Gene3D" id="2.60.210.10">
    <property type="entry name" value="Apoptosis, Tumor Necrosis Factor Receptor Associated Protein 2, Chain A"/>
    <property type="match status" value="1"/>
</dbReference>
<dbReference type="EMBL" id="CAMKVN010000011">
    <property type="protein sequence ID" value="CAI2161706.1"/>
    <property type="molecule type" value="Genomic_DNA"/>
</dbReference>
<feature type="domain" description="BTB" evidence="1">
    <location>
        <begin position="173"/>
        <end position="272"/>
    </location>
</feature>
<dbReference type="InterPro" id="IPR000210">
    <property type="entry name" value="BTB/POZ_dom"/>
</dbReference>
<reference evidence="2" key="1">
    <citation type="submission" date="2022-08" db="EMBL/GenBank/DDBJ databases">
        <authorList>
            <person name="Kallberg Y."/>
            <person name="Tangrot J."/>
            <person name="Rosling A."/>
        </authorList>
    </citation>
    <scope>NUCLEOTIDE SEQUENCE</scope>
    <source>
        <strain evidence="2">Wild A</strain>
    </source>
</reference>